<comment type="subcellular location">
    <subcellularLocation>
        <location evidence="1">Nucleus</location>
    </subcellularLocation>
</comment>
<evidence type="ECO:0000313" key="8">
    <source>
        <dbReference type="Proteomes" id="UP000008311"/>
    </source>
</evidence>
<dbReference type="InParanoid" id="B9RYR7"/>
<dbReference type="InterPro" id="IPR011598">
    <property type="entry name" value="bHLH_dom"/>
</dbReference>
<evidence type="ECO:0000256" key="2">
    <source>
        <dbReference type="ARBA" id="ARBA00023015"/>
    </source>
</evidence>
<evidence type="ECO:0000256" key="4">
    <source>
        <dbReference type="ARBA" id="ARBA00023242"/>
    </source>
</evidence>
<feature type="domain" description="BHLH" evidence="6">
    <location>
        <begin position="550"/>
        <end position="599"/>
    </location>
</feature>
<dbReference type="Pfam" id="PF23176">
    <property type="entry name" value="bHLH_LHW"/>
    <property type="match status" value="1"/>
</dbReference>
<evidence type="ECO:0000259" key="6">
    <source>
        <dbReference type="PROSITE" id="PS50888"/>
    </source>
</evidence>
<organism evidence="7 8">
    <name type="scientific">Ricinus communis</name>
    <name type="common">Castor bean</name>
    <dbReference type="NCBI Taxonomy" id="3988"/>
    <lineage>
        <taxon>Eukaryota</taxon>
        <taxon>Viridiplantae</taxon>
        <taxon>Streptophyta</taxon>
        <taxon>Embryophyta</taxon>
        <taxon>Tracheophyta</taxon>
        <taxon>Spermatophyta</taxon>
        <taxon>Magnoliopsida</taxon>
        <taxon>eudicotyledons</taxon>
        <taxon>Gunneridae</taxon>
        <taxon>Pentapetalae</taxon>
        <taxon>rosids</taxon>
        <taxon>fabids</taxon>
        <taxon>Malpighiales</taxon>
        <taxon>Euphorbiaceae</taxon>
        <taxon>Acalyphoideae</taxon>
        <taxon>Acalypheae</taxon>
        <taxon>Ricinus</taxon>
    </lineage>
</organism>
<feature type="compositionally biased region" description="Basic and acidic residues" evidence="5">
    <location>
        <begin position="551"/>
        <end position="565"/>
    </location>
</feature>
<dbReference type="GO" id="GO:0046983">
    <property type="term" value="F:protein dimerization activity"/>
    <property type="evidence" value="ECO:0007669"/>
    <property type="project" value="InterPro"/>
</dbReference>
<dbReference type="InterPro" id="IPR043561">
    <property type="entry name" value="LHW-like"/>
</dbReference>
<dbReference type="EMBL" id="EQ973832">
    <property type="protein sequence ID" value="EEF43419.1"/>
    <property type="molecule type" value="Genomic_DNA"/>
</dbReference>
<reference evidence="8" key="1">
    <citation type="journal article" date="2010" name="Nat. Biotechnol.">
        <title>Draft genome sequence of the oilseed species Ricinus communis.</title>
        <authorList>
            <person name="Chan A.P."/>
            <person name="Crabtree J."/>
            <person name="Zhao Q."/>
            <person name="Lorenzi H."/>
            <person name="Orvis J."/>
            <person name="Puiu D."/>
            <person name="Melake-Berhan A."/>
            <person name="Jones K.M."/>
            <person name="Redman J."/>
            <person name="Chen G."/>
            <person name="Cahoon E.B."/>
            <person name="Gedil M."/>
            <person name="Stanke M."/>
            <person name="Haas B.J."/>
            <person name="Wortman J.R."/>
            <person name="Fraser-Liggett C.M."/>
            <person name="Ravel J."/>
            <person name="Rabinowicz P.D."/>
        </authorList>
    </citation>
    <scope>NUCLEOTIDE SEQUENCE [LARGE SCALE GENOMIC DNA]</scope>
    <source>
        <strain evidence="8">cv. Hale</strain>
    </source>
</reference>
<dbReference type="SUPFAM" id="SSF47459">
    <property type="entry name" value="HLH, helix-loop-helix DNA-binding domain"/>
    <property type="match status" value="1"/>
</dbReference>
<dbReference type="GO" id="GO:0005634">
    <property type="term" value="C:nucleus"/>
    <property type="evidence" value="ECO:0007669"/>
    <property type="project" value="UniProtKB-SubCell"/>
</dbReference>
<gene>
    <name evidence="7" type="ORF">RCOM_1312890</name>
</gene>
<dbReference type="GO" id="GO:0006355">
    <property type="term" value="P:regulation of DNA-templated transcription"/>
    <property type="evidence" value="ECO:0000318"/>
    <property type="project" value="GO_Central"/>
</dbReference>
<dbReference type="PROSITE" id="PS50888">
    <property type="entry name" value="BHLH"/>
    <property type="match status" value="1"/>
</dbReference>
<evidence type="ECO:0000256" key="1">
    <source>
        <dbReference type="ARBA" id="ARBA00004123"/>
    </source>
</evidence>
<dbReference type="STRING" id="3988.B9RYR7"/>
<dbReference type="PANTHER" id="PTHR46196:SF2">
    <property type="entry name" value="TRANSCRIPTION FACTOR BHLH157"/>
    <property type="match status" value="1"/>
</dbReference>
<dbReference type="GO" id="GO:0003700">
    <property type="term" value="F:DNA-binding transcription factor activity"/>
    <property type="evidence" value="ECO:0007669"/>
    <property type="project" value="InterPro"/>
</dbReference>
<evidence type="ECO:0000256" key="3">
    <source>
        <dbReference type="ARBA" id="ARBA00023163"/>
    </source>
</evidence>
<keyword evidence="8" id="KW-1185">Reference proteome</keyword>
<protein>
    <submittedName>
        <fullName evidence="7">Bhlh transcription factor, putative</fullName>
    </submittedName>
</protein>
<proteinExistence type="predicted"/>
<keyword evidence="4" id="KW-0539">Nucleus</keyword>
<dbReference type="Pfam" id="PF14215">
    <property type="entry name" value="bHLH-MYC_N"/>
    <property type="match status" value="2"/>
</dbReference>
<dbReference type="eggNOG" id="ENOG502QQES">
    <property type="taxonomic scope" value="Eukaryota"/>
</dbReference>
<accession>B9RYR7</accession>
<evidence type="ECO:0000313" key="7">
    <source>
        <dbReference type="EMBL" id="EEF43419.1"/>
    </source>
</evidence>
<evidence type="ECO:0000256" key="5">
    <source>
        <dbReference type="SAM" id="MobiDB-lite"/>
    </source>
</evidence>
<feature type="region of interest" description="Disordered" evidence="5">
    <location>
        <begin position="529"/>
        <end position="565"/>
    </location>
</feature>
<dbReference type="PANTHER" id="PTHR46196">
    <property type="entry name" value="TRANSCRIPTION FACTOR BHLH155-LIKE ISOFORM X1-RELATED"/>
    <property type="match status" value="1"/>
</dbReference>
<dbReference type="InterPro" id="IPR025610">
    <property type="entry name" value="MYC/MYB_N"/>
</dbReference>
<dbReference type="AlphaFoldDB" id="B9RYR7"/>
<dbReference type="Proteomes" id="UP000008311">
    <property type="component" value="Unassembled WGS sequence"/>
</dbReference>
<dbReference type="InterPro" id="IPR036638">
    <property type="entry name" value="HLH_DNA-bd_sf"/>
</dbReference>
<name>B9RYR7_RICCO</name>
<dbReference type="CDD" id="cd04873">
    <property type="entry name" value="ACT_UUR-ACR-like"/>
    <property type="match status" value="1"/>
</dbReference>
<keyword evidence="2" id="KW-0805">Transcription regulation</keyword>
<sequence>MGLVLKDSLKDLCCSNGWSYGVFWCFDQRNSMLLTVEDAYYEEEMGTLVNNMLQQVHIIGEGIVGQAALSGKNQWIFSDAKNGGRTSASSSRSNHIYQTIAVIPVESRGVIQFGSTRKIFETPQFLDQAKRLFSEMENVSGIASLNNPPSSLNHEGCDLNEWFASFCNGNITPMQSGSCSELMEVAYSSVNFTQSSAFTSDFQQEKMDPLCLESCHLTNSMQTGTEAQVVLTSNPNTQFEQVALQSAFSSEKSASKTPCISTWGNEGSMLTSLESQFASNMGVQNSLNVFSTKENAPVSCGCIKQDFQWGSSGTSFYSTGGKMAPIMVENVSQSAGVTPVSSSLVGDVTHDIPLAQPSNSMQSSITDSYFCTRQEKTIDTGNDLFVHLGLHYGCEQDANCQENMMKRGTSNGNLAISNGVSECISELDVNSEVGPRKGLFSELGLEELLNGGNNSSYTTNSSIDDQFSTAKSVSHNQAQSGSIACSSGSKITQPSYYKDKASNLLPKKEMFPKSQVGLWIDDSYSINDGSALPTKPKKPEEPTKATRKRARPGESTRPRPKDRQQFQDCIKELKGIIPDGEKCSIDALLDHTIKYMLFLQSVTKYADKLKQADEPKVYSCTSGGGGATWALEVGDQSTACPIIVEDLSPPGLMLIEMLCEDRGFFLEIADVIRGFGLNILKGVMETREDKIWAHFIVEAKTHTTRIEIVWSLVQFLQLTSTGGTD</sequence>
<keyword evidence="3" id="KW-0804">Transcription</keyword>